<evidence type="ECO:0000256" key="9">
    <source>
        <dbReference type="ARBA" id="ARBA00023004"/>
    </source>
</evidence>
<evidence type="ECO:0000313" key="15">
    <source>
        <dbReference type="Proteomes" id="UP000322165"/>
    </source>
</evidence>
<dbReference type="EMBL" id="VUOD01000006">
    <property type="protein sequence ID" value="KAA2284440.1"/>
    <property type="molecule type" value="Genomic_DNA"/>
</dbReference>
<feature type="transmembrane region" description="Helical" evidence="13">
    <location>
        <begin position="106"/>
        <end position="126"/>
    </location>
</feature>
<evidence type="ECO:0000256" key="1">
    <source>
        <dbReference type="ARBA" id="ARBA00004050"/>
    </source>
</evidence>
<gene>
    <name evidence="14" type="primary">sdhC</name>
    <name evidence="14" type="ORF">F0415_08935</name>
</gene>
<dbReference type="SUPFAM" id="SSF81343">
    <property type="entry name" value="Fumarate reductase respiratory complex transmembrane subunits"/>
    <property type="match status" value="1"/>
</dbReference>
<feature type="binding site" description="axial binding residue" evidence="12">
    <location>
        <position position="83"/>
    </location>
    <ligand>
        <name>heme</name>
        <dbReference type="ChEBI" id="CHEBI:30413"/>
        <note>ligand shared with second transmembrane subunit</note>
    </ligand>
    <ligandPart>
        <name>Fe</name>
        <dbReference type="ChEBI" id="CHEBI:18248"/>
    </ligandPart>
</feature>
<evidence type="ECO:0000256" key="3">
    <source>
        <dbReference type="ARBA" id="ARBA00007244"/>
    </source>
</evidence>
<evidence type="ECO:0000256" key="7">
    <source>
        <dbReference type="ARBA" id="ARBA00022723"/>
    </source>
</evidence>
<evidence type="ECO:0000256" key="8">
    <source>
        <dbReference type="ARBA" id="ARBA00022989"/>
    </source>
</evidence>
<dbReference type="InterPro" id="IPR034804">
    <property type="entry name" value="SQR/QFR_C/D"/>
</dbReference>
<dbReference type="Gene3D" id="1.20.1300.10">
    <property type="entry name" value="Fumarate reductase/succinate dehydrogenase, transmembrane subunit"/>
    <property type="match status" value="1"/>
</dbReference>
<comment type="cofactor">
    <cofactor evidence="12">
        <name>heme</name>
        <dbReference type="ChEBI" id="CHEBI:30413"/>
    </cofactor>
    <text evidence="12">The heme is bound between the two transmembrane subunits.</text>
</comment>
<dbReference type="Proteomes" id="UP000322165">
    <property type="component" value="Unassembled WGS sequence"/>
</dbReference>
<feature type="transmembrane region" description="Helical" evidence="13">
    <location>
        <begin position="68"/>
        <end position="85"/>
    </location>
</feature>
<keyword evidence="6 13" id="KW-0812">Transmembrane</keyword>
<sequence length="131" mass="13967">MATPKRPLSPFMIGPYYRPQITSMMSIAHRGTGVLVALGAFGLAWWLLAASLGGEAYAAFLTCAASPLGKGLLFLVSAALIYHFLNGLRHLLWDAGWGFELPRVYASGYVVLALTVLLTAGLWWLALGGAA</sequence>
<dbReference type="PANTHER" id="PTHR10978:SF5">
    <property type="entry name" value="SUCCINATE DEHYDROGENASE CYTOCHROME B560 SUBUNIT, MITOCHONDRIAL"/>
    <property type="match status" value="1"/>
</dbReference>
<comment type="caution">
    <text evidence="14">The sequence shown here is derived from an EMBL/GenBank/DDBJ whole genome shotgun (WGS) entry which is preliminary data.</text>
</comment>
<proteinExistence type="inferred from homology"/>
<keyword evidence="9 12" id="KW-0408">Iron</keyword>
<accession>A0A5B2ZAZ9</accession>
<keyword evidence="5 12" id="KW-0349">Heme</keyword>
<evidence type="ECO:0000256" key="13">
    <source>
        <dbReference type="SAM" id="Phobius"/>
    </source>
</evidence>
<evidence type="ECO:0000256" key="6">
    <source>
        <dbReference type="ARBA" id="ARBA00022692"/>
    </source>
</evidence>
<dbReference type="GO" id="GO:0016020">
    <property type="term" value="C:membrane"/>
    <property type="evidence" value="ECO:0007669"/>
    <property type="project" value="UniProtKB-SubCell"/>
</dbReference>
<keyword evidence="15" id="KW-1185">Reference proteome</keyword>
<evidence type="ECO:0000256" key="11">
    <source>
        <dbReference type="ARBA" id="ARBA00025912"/>
    </source>
</evidence>
<dbReference type="PROSITE" id="PS01001">
    <property type="entry name" value="SDH_CYT_2"/>
    <property type="match status" value="1"/>
</dbReference>
<keyword evidence="10 13" id="KW-0472">Membrane</keyword>
<organism evidence="14 15">
    <name type="scientific">Arenimonas fontis</name>
    <dbReference type="NCBI Taxonomy" id="2608255"/>
    <lineage>
        <taxon>Bacteria</taxon>
        <taxon>Pseudomonadati</taxon>
        <taxon>Pseudomonadota</taxon>
        <taxon>Gammaproteobacteria</taxon>
        <taxon>Lysobacterales</taxon>
        <taxon>Lysobacteraceae</taxon>
        <taxon>Arenimonas</taxon>
    </lineage>
</organism>
<dbReference type="Pfam" id="PF01127">
    <property type="entry name" value="Sdh_cyt"/>
    <property type="match status" value="1"/>
</dbReference>
<evidence type="ECO:0000256" key="10">
    <source>
        <dbReference type="ARBA" id="ARBA00023136"/>
    </source>
</evidence>
<dbReference type="RefSeq" id="WP_149860874.1">
    <property type="nucleotide sequence ID" value="NZ_VUOD01000006.1"/>
</dbReference>
<comment type="similarity">
    <text evidence="3">Belongs to the cytochrome b560 family.</text>
</comment>
<comment type="subcellular location">
    <subcellularLocation>
        <location evidence="2">Membrane</location>
        <topology evidence="2">Multi-pass membrane protein</topology>
    </subcellularLocation>
</comment>
<dbReference type="PIRSF" id="PIRSF000178">
    <property type="entry name" value="SDH_cyt_b560"/>
    <property type="match status" value="1"/>
</dbReference>
<reference evidence="14 15" key="2">
    <citation type="submission" date="2019-09" db="EMBL/GenBank/DDBJ databases">
        <authorList>
            <person name="Mazur A."/>
        </authorList>
    </citation>
    <scope>NUCLEOTIDE SEQUENCE [LARGE SCALE GENOMIC DNA]</scope>
    <source>
        <strain evidence="14 15">3729k</strain>
    </source>
</reference>
<evidence type="ECO:0000256" key="12">
    <source>
        <dbReference type="PIRSR" id="PIRSR000178-1"/>
    </source>
</evidence>
<protein>
    <recommendedName>
        <fullName evidence="4">Succinate dehydrogenase cytochrome b556 subunit</fullName>
    </recommendedName>
</protein>
<dbReference type="PANTHER" id="PTHR10978">
    <property type="entry name" value="SUCCINATE DEHYDROGENASE CYTOCHROME B560 SUBUNIT"/>
    <property type="match status" value="1"/>
</dbReference>
<name>A0A5B2ZAZ9_9GAMM</name>
<comment type="subunit">
    <text evidence="11">Part of an enzyme complex containing four subunits: a flavoprotein, an iron-sulfur protein, plus two membrane-anchoring proteins, SdhC and SdhD. The complex can form homotrimers.</text>
</comment>
<evidence type="ECO:0000313" key="14">
    <source>
        <dbReference type="EMBL" id="KAA2284440.1"/>
    </source>
</evidence>
<evidence type="ECO:0000256" key="2">
    <source>
        <dbReference type="ARBA" id="ARBA00004141"/>
    </source>
</evidence>
<dbReference type="GO" id="GO:0009055">
    <property type="term" value="F:electron transfer activity"/>
    <property type="evidence" value="ECO:0007669"/>
    <property type="project" value="InterPro"/>
</dbReference>
<dbReference type="NCBIfam" id="TIGR02970">
    <property type="entry name" value="succ_dehyd_cytB"/>
    <property type="match status" value="1"/>
</dbReference>
<evidence type="ECO:0000256" key="4">
    <source>
        <dbReference type="ARBA" id="ARBA00020076"/>
    </source>
</evidence>
<dbReference type="AlphaFoldDB" id="A0A5B2ZAZ9"/>
<reference evidence="14 15" key="1">
    <citation type="submission" date="2019-09" db="EMBL/GenBank/DDBJ databases">
        <title>Arenimonas chukotkensis sp. nov., a bacterium isolated from Chukotka hot spring, Arctic region, Russia.</title>
        <authorList>
            <person name="Zayulina K.S."/>
            <person name="Prokofeva M.I."/>
            <person name="Elcheninov A.G."/>
            <person name="Novikov A."/>
            <person name="Kochetkova T.V."/>
            <person name="Kublanov I.V."/>
        </authorList>
    </citation>
    <scope>NUCLEOTIDE SEQUENCE [LARGE SCALE GENOMIC DNA]</scope>
    <source>
        <strain evidence="14 15">3729k</strain>
    </source>
</reference>
<evidence type="ECO:0000256" key="5">
    <source>
        <dbReference type="ARBA" id="ARBA00022617"/>
    </source>
</evidence>
<dbReference type="GO" id="GO:0006099">
    <property type="term" value="P:tricarboxylic acid cycle"/>
    <property type="evidence" value="ECO:0007669"/>
    <property type="project" value="InterPro"/>
</dbReference>
<comment type="function">
    <text evidence="1">Membrane-anchoring subunit of succinate dehydrogenase (SDH).</text>
</comment>
<dbReference type="InterPro" id="IPR018495">
    <property type="entry name" value="Succ_DH_cyt_bsu_CS"/>
</dbReference>
<dbReference type="InterPro" id="IPR000701">
    <property type="entry name" value="SuccDH_FuR_B_TM-su"/>
</dbReference>
<dbReference type="GO" id="GO:0046872">
    <property type="term" value="F:metal ion binding"/>
    <property type="evidence" value="ECO:0007669"/>
    <property type="project" value="UniProtKB-KW"/>
</dbReference>
<dbReference type="InterPro" id="IPR014314">
    <property type="entry name" value="Succ_DH_cytb556"/>
</dbReference>
<keyword evidence="8 13" id="KW-1133">Transmembrane helix</keyword>
<keyword evidence="7 12" id="KW-0479">Metal-binding</keyword>
<dbReference type="CDD" id="cd03499">
    <property type="entry name" value="SQR_TypeC_SdhC"/>
    <property type="match status" value="1"/>
</dbReference>